<dbReference type="RefSeq" id="WP_275237396.1">
    <property type="nucleotide sequence ID" value="NZ_JARFJC010000016.1"/>
</dbReference>
<gene>
    <name evidence="2" type="ORF">P4R38_19150</name>
</gene>
<feature type="transmembrane region" description="Helical" evidence="1">
    <location>
        <begin position="20"/>
        <end position="40"/>
    </location>
</feature>
<dbReference type="EMBL" id="JAROAV010000055">
    <property type="protein sequence ID" value="MDF8266372.1"/>
    <property type="molecule type" value="Genomic_DNA"/>
</dbReference>
<evidence type="ECO:0000256" key="1">
    <source>
        <dbReference type="SAM" id="Phobius"/>
    </source>
</evidence>
<comment type="caution">
    <text evidence="2">The sequence shown here is derived from an EMBL/GenBank/DDBJ whole genome shotgun (WGS) entry which is preliminary data.</text>
</comment>
<evidence type="ECO:0000313" key="3">
    <source>
        <dbReference type="Proteomes" id="UP001528912"/>
    </source>
</evidence>
<sequence length="238" mass="24663">MSTPVVRLAMHSMFGRTRALLLYALPVLLVVLALLVRSLGGDESPDRAESLLFIYGLGIVVPVVALLATTTLINSELDDGSILYLLTKPLSRVSIVASKVVVVLLAVLTCGALPLGVAGYVMVGTADHVALAGLAGGAVAGVAYTGIFTALMTVLQRSVIAALLYWLVLESTLASLLGPARWLSARSWGSAVLESVSTVSAGKPDVPVWYALLAAPVALVAGVLLAARRLSTMTLSDE</sequence>
<feature type="transmembrane region" description="Helical" evidence="1">
    <location>
        <begin position="129"/>
        <end position="151"/>
    </location>
</feature>
<keyword evidence="1" id="KW-0812">Transmembrane</keyword>
<keyword evidence="3" id="KW-1185">Reference proteome</keyword>
<keyword evidence="1" id="KW-0472">Membrane</keyword>
<keyword evidence="1" id="KW-1133">Transmembrane helix</keyword>
<protein>
    <submittedName>
        <fullName evidence="2">ABC transporter permease subunit</fullName>
    </submittedName>
</protein>
<name>A0ABT6CD91_9MICO</name>
<evidence type="ECO:0000313" key="2">
    <source>
        <dbReference type="EMBL" id="MDF8266372.1"/>
    </source>
</evidence>
<proteinExistence type="predicted"/>
<reference evidence="2 3" key="1">
    <citation type="submission" date="2023-03" db="EMBL/GenBank/DDBJ databases">
        <title>YIM 133296 draft genome.</title>
        <authorList>
            <person name="Xiong L."/>
        </authorList>
    </citation>
    <scope>NUCLEOTIDE SEQUENCE [LARGE SCALE GENOMIC DNA]</scope>
    <source>
        <strain evidence="2 3">YIM 133296</strain>
    </source>
</reference>
<feature type="transmembrane region" description="Helical" evidence="1">
    <location>
        <begin position="96"/>
        <end position="123"/>
    </location>
</feature>
<feature type="transmembrane region" description="Helical" evidence="1">
    <location>
        <begin position="163"/>
        <end position="183"/>
    </location>
</feature>
<dbReference type="Pfam" id="PF12730">
    <property type="entry name" value="ABC2_membrane_4"/>
    <property type="match status" value="1"/>
</dbReference>
<organism evidence="2 3">
    <name type="scientific">Luteipulveratus flavus</name>
    <dbReference type="NCBI Taxonomy" id="3031728"/>
    <lineage>
        <taxon>Bacteria</taxon>
        <taxon>Bacillati</taxon>
        <taxon>Actinomycetota</taxon>
        <taxon>Actinomycetes</taxon>
        <taxon>Micrococcales</taxon>
        <taxon>Dermacoccaceae</taxon>
        <taxon>Luteipulveratus</taxon>
    </lineage>
</organism>
<dbReference type="Proteomes" id="UP001528912">
    <property type="component" value="Unassembled WGS sequence"/>
</dbReference>
<accession>A0ABT6CD91</accession>
<feature type="transmembrane region" description="Helical" evidence="1">
    <location>
        <begin position="52"/>
        <end position="75"/>
    </location>
</feature>
<feature type="transmembrane region" description="Helical" evidence="1">
    <location>
        <begin position="208"/>
        <end position="227"/>
    </location>
</feature>